<dbReference type="PANTHER" id="PTHR24020:SF87">
    <property type="entry name" value="COLLAGEN ALPHA-1(VI) CHAIN-LIKE"/>
    <property type="match status" value="1"/>
</dbReference>
<accession>A0A914Q073</accession>
<name>A0A914Q073_9BILA</name>
<dbReference type="InterPro" id="IPR036465">
    <property type="entry name" value="vWFA_dom_sf"/>
</dbReference>
<dbReference type="SUPFAM" id="SSF53300">
    <property type="entry name" value="vWA-like"/>
    <property type="match status" value="1"/>
</dbReference>
<keyword evidence="3" id="KW-1185">Reference proteome</keyword>
<feature type="domain" description="VWFA" evidence="2">
    <location>
        <begin position="2"/>
        <end position="172"/>
    </location>
</feature>
<feature type="region of interest" description="Disordered" evidence="1">
    <location>
        <begin position="291"/>
        <end position="312"/>
    </location>
</feature>
<dbReference type="Proteomes" id="UP000887578">
    <property type="component" value="Unplaced"/>
</dbReference>
<dbReference type="AlphaFoldDB" id="A0A914Q073"/>
<proteinExistence type="predicted"/>
<dbReference type="PRINTS" id="PR00453">
    <property type="entry name" value="VWFADOMAIN"/>
</dbReference>
<dbReference type="SMART" id="SM00327">
    <property type="entry name" value="VWA"/>
    <property type="match status" value="1"/>
</dbReference>
<dbReference type="InterPro" id="IPR050525">
    <property type="entry name" value="ECM_Assembly_Org"/>
</dbReference>
<dbReference type="PANTHER" id="PTHR24020">
    <property type="entry name" value="COLLAGEN ALPHA"/>
    <property type="match status" value="1"/>
</dbReference>
<sequence length="325" mass="36272">MDLIFVVDDSNSIDPLAFQSVRTFLTTIINDLKTNQANRIGIVRFNHEAYLELSITYNFDMAYQKAHNLTHSQGYTDIGKGLEMAYQQFKQLGRSNVPMVAVLITDGEGGDASHIADNLKNMGVNIFSVGVGDHATHELLKWSSEPHCMFYYTLKNFDELANSFPELLESQICEVSTKIHSTDYCVNGIIDQNQYIFYQIPVDPITGGTIKLHMDDGSAEIYLSQTSRLPSSVDYDFSENSTTEFPAQIFVSTEQLRTTENSLSEIHTALVGTSEKSTYRLCNEKGNTMFTTTTSTAAPTTTASTPPPHEHPDVEVHVKINYPQP</sequence>
<evidence type="ECO:0000259" key="2">
    <source>
        <dbReference type="PROSITE" id="PS50234"/>
    </source>
</evidence>
<dbReference type="WBParaSite" id="PDA_v2.g24089.t1">
    <property type="protein sequence ID" value="PDA_v2.g24089.t1"/>
    <property type="gene ID" value="PDA_v2.g24089"/>
</dbReference>
<dbReference type="PROSITE" id="PS50234">
    <property type="entry name" value="VWFA"/>
    <property type="match status" value="1"/>
</dbReference>
<dbReference type="InterPro" id="IPR002035">
    <property type="entry name" value="VWF_A"/>
</dbReference>
<dbReference type="Pfam" id="PF00092">
    <property type="entry name" value="VWA"/>
    <property type="match status" value="1"/>
</dbReference>
<dbReference type="CDD" id="cd01450">
    <property type="entry name" value="vWFA_subfamily_ECM"/>
    <property type="match status" value="1"/>
</dbReference>
<feature type="compositionally biased region" description="Low complexity" evidence="1">
    <location>
        <begin position="291"/>
        <end position="304"/>
    </location>
</feature>
<evidence type="ECO:0000313" key="4">
    <source>
        <dbReference type="WBParaSite" id="PDA_v2.g24089.t1"/>
    </source>
</evidence>
<dbReference type="Gene3D" id="3.40.50.410">
    <property type="entry name" value="von Willebrand factor, type A domain"/>
    <property type="match status" value="1"/>
</dbReference>
<evidence type="ECO:0000256" key="1">
    <source>
        <dbReference type="SAM" id="MobiDB-lite"/>
    </source>
</evidence>
<evidence type="ECO:0000313" key="3">
    <source>
        <dbReference type="Proteomes" id="UP000887578"/>
    </source>
</evidence>
<organism evidence="3 4">
    <name type="scientific">Panagrolaimus davidi</name>
    <dbReference type="NCBI Taxonomy" id="227884"/>
    <lineage>
        <taxon>Eukaryota</taxon>
        <taxon>Metazoa</taxon>
        <taxon>Ecdysozoa</taxon>
        <taxon>Nematoda</taxon>
        <taxon>Chromadorea</taxon>
        <taxon>Rhabditida</taxon>
        <taxon>Tylenchina</taxon>
        <taxon>Panagrolaimomorpha</taxon>
        <taxon>Panagrolaimoidea</taxon>
        <taxon>Panagrolaimidae</taxon>
        <taxon>Panagrolaimus</taxon>
    </lineage>
</organism>
<protein>
    <submittedName>
        <fullName evidence="4">VWFA domain-containing protein</fullName>
    </submittedName>
</protein>
<reference evidence="4" key="1">
    <citation type="submission" date="2022-11" db="UniProtKB">
        <authorList>
            <consortium name="WormBaseParasite"/>
        </authorList>
    </citation>
    <scope>IDENTIFICATION</scope>
</reference>